<dbReference type="InterPro" id="IPR025309">
    <property type="entry name" value="KTSC_dom"/>
</dbReference>
<keyword evidence="3" id="KW-1185">Reference proteome</keyword>
<organism evidence="2 3">
    <name type="scientific">Noviherbaspirillum album</name>
    <dbReference type="NCBI Taxonomy" id="3080276"/>
    <lineage>
        <taxon>Bacteria</taxon>
        <taxon>Pseudomonadati</taxon>
        <taxon>Pseudomonadota</taxon>
        <taxon>Betaproteobacteria</taxon>
        <taxon>Burkholderiales</taxon>
        <taxon>Oxalobacteraceae</taxon>
        <taxon>Noviherbaspirillum</taxon>
    </lineage>
</organism>
<reference evidence="2 3" key="1">
    <citation type="submission" date="2023-10" db="EMBL/GenBank/DDBJ databases">
        <title>Noviherbaspirillum sp. CPCC 100848 genome assembly.</title>
        <authorList>
            <person name="Li X.Y."/>
            <person name="Fang X.M."/>
        </authorList>
    </citation>
    <scope>NUCLEOTIDE SEQUENCE [LARGE SCALE GENOMIC DNA]</scope>
    <source>
        <strain evidence="2 3">CPCC 100848</strain>
    </source>
</reference>
<dbReference type="Pfam" id="PF13619">
    <property type="entry name" value="KTSC"/>
    <property type="match status" value="1"/>
</dbReference>
<dbReference type="RefSeq" id="WP_326504934.1">
    <property type="nucleotide sequence ID" value="NZ_JAWIIV010000002.1"/>
</dbReference>
<evidence type="ECO:0000313" key="2">
    <source>
        <dbReference type="EMBL" id="MEC4718180.1"/>
    </source>
</evidence>
<comment type="caution">
    <text evidence="2">The sequence shown here is derived from an EMBL/GenBank/DDBJ whole genome shotgun (WGS) entry which is preliminary data.</text>
</comment>
<evidence type="ECO:0000313" key="3">
    <source>
        <dbReference type="Proteomes" id="UP001352263"/>
    </source>
</evidence>
<sequence length="116" mass="13067">MHSRMTPAHSSNIDGYTYLGCKYLVVAFKSGALYRYDEVPQNVADDFAAVHSKGKYLNLNIKNAYAWKLLTATDLENLLDSYPETKANPAPKSARIYTAAEIAQFHVRYPILSVMF</sequence>
<proteinExistence type="predicted"/>
<evidence type="ECO:0000259" key="1">
    <source>
        <dbReference type="Pfam" id="PF13619"/>
    </source>
</evidence>
<feature type="domain" description="KTSC" evidence="1">
    <location>
        <begin position="10"/>
        <end position="65"/>
    </location>
</feature>
<gene>
    <name evidence="2" type="ORF">RY831_03405</name>
</gene>
<dbReference type="EMBL" id="JAWIIV010000002">
    <property type="protein sequence ID" value="MEC4718180.1"/>
    <property type="molecule type" value="Genomic_DNA"/>
</dbReference>
<protein>
    <submittedName>
        <fullName evidence="2">KTSC domain-containing protein</fullName>
    </submittedName>
</protein>
<name>A0ABU6J485_9BURK</name>
<dbReference type="Proteomes" id="UP001352263">
    <property type="component" value="Unassembled WGS sequence"/>
</dbReference>
<accession>A0ABU6J485</accession>